<keyword evidence="1" id="KW-0472">Membrane</keyword>
<evidence type="ECO:0000313" key="4">
    <source>
        <dbReference type="Proteomes" id="UP000034778"/>
    </source>
</evidence>
<dbReference type="Gene3D" id="3.40.50.150">
    <property type="entry name" value="Vaccinia Virus protein VP39"/>
    <property type="match status" value="1"/>
</dbReference>
<evidence type="ECO:0000259" key="2">
    <source>
        <dbReference type="Pfam" id="PF13847"/>
    </source>
</evidence>
<reference evidence="3 4" key="1">
    <citation type="journal article" date="2015" name="Nature">
        <title>rRNA introns, odd ribosomes, and small enigmatic genomes across a large radiation of phyla.</title>
        <authorList>
            <person name="Brown C.T."/>
            <person name="Hug L.A."/>
            <person name="Thomas B.C."/>
            <person name="Sharon I."/>
            <person name="Castelle C.J."/>
            <person name="Singh A."/>
            <person name="Wilkins M.J."/>
            <person name="Williams K.H."/>
            <person name="Banfield J.F."/>
        </authorList>
    </citation>
    <scope>NUCLEOTIDE SEQUENCE [LARGE SCALE GENOMIC DNA]</scope>
</reference>
<accession>A0A0G0C2R4</accession>
<dbReference type="GO" id="GO:0008168">
    <property type="term" value="F:methyltransferase activity"/>
    <property type="evidence" value="ECO:0007669"/>
    <property type="project" value="UniProtKB-KW"/>
</dbReference>
<gene>
    <name evidence="3" type="ORF">UR35_C0001G0082</name>
</gene>
<proteinExistence type="predicted"/>
<dbReference type="PANTHER" id="PTHR43861:SF6">
    <property type="entry name" value="METHYLTRANSFERASE TYPE 11"/>
    <property type="match status" value="1"/>
</dbReference>
<dbReference type="PANTHER" id="PTHR43861">
    <property type="entry name" value="TRANS-ACONITATE 2-METHYLTRANSFERASE-RELATED"/>
    <property type="match status" value="1"/>
</dbReference>
<dbReference type="GO" id="GO:0032259">
    <property type="term" value="P:methylation"/>
    <property type="evidence" value="ECO:0007669"/>
    <property type="project" value="UniProtKB-KW"/>
</dbReference>
<sequence length="276" mass="31711">MVTYFVLNNISNRFLGSVLSEADTKVMNAYGWGVQFHKNSSINLFVKFFGVPHLGARMRNRILENIINKRNHKNSTLFDAGCGIGLTSMYLSNKFEKIYAVDVEEQKIKVAKMIAKNNHINNIEFRKVDVLKDKIASKTFDFVICFEVLEHVNNEEEFIYKLSKLVKKNGVMILSFPSKTLLSRMAQKSLDHHKSGYSSDEINKIAKKFKLKVVEEQSFGKSLLGKLVVGCDFIFRITFTPLASLFFPVFYPLLILDYYLPKFGIPRGYILVIHKN</sequence>
<keyword evidence="3" id="KW-0808">Transferase</keyword>
<dbReference type="AlphaFoldDB" id="A0A0G0C2R4"/>
<dbReference type="Pfam" id="PF13847">
    <property type="entry name" value="Methyltransf_31"/>
    <property type="match status" value="1"/>
</dbReference>
<dbReference type="STRING" id="1618566.UR35_C0001G0082"/>
<dbReference type="SUPFAM" id="SSF53335">
    <property type="entry name" value="S-adenosyl-L-methionine-dependent methyltransferases"/>
    <property type="match status" value="1"/>
</dbReference>
<dbReference type="CDD" id="cd02440">
    <property type="entry name" value="AdoMet_MTases"/>
    <property type="match status" value="1"/>
</dbReference>
<comment type="caution">
    <text evidence="3">The sequence shown here is derived from an EMBL/GenBank/DDBJ whole genome shotgun (WGS) entry which is preliminary data.</text>
</comment>
<protein>
    <submittedName>
        <fullName evidence="3">Methyltransferase domain family</fullName>
    </submittedName>
</protein>
<evidence type="ECO:0000256" key="1">
    <source>
        <dbReference type="SAM" id="Phobius"/>
    </source>
</evidence>
<keyword evidence="1" id="KW-1133">Transmembrane helix</keyword>
<name>A0A0G0C2R4_9BACT</name>
<dbReference type="EMBL" id="LBOW01000001">
    <property type="protein sequence ID" value="KKP45485.1"/>
    <property type="molecule type" value="Genomic_DNA"/>
</dbReference>
<evidence type="ECO:0000313" key="3">
    <source>
        <dbReference type="EMBL" id="KKP45485.1"/>
    </source>
</evidence>
<keyword evidence="1" id="KW-0812">Transmembrane</keyword>
<keyword evidence="3" id="KW-0489">Methyltransferase</keyword>
<organism evidence="3 4">
    <name type="scientific">Candidatus Woesebacteria bacterium GW2011_GWB1_33_22</name>
    <dbReference type="NCBI Taxonomy" id="1618566"/>
    <lineage>
        <taxon>Bacteria</taxon>
        <taxon>Candidatus Woeseibacteriota</taxon>
    </lineage>
</organism>
<feature type="transmembrane region" description="Helical" evidence="1">
    <location>
        <begin position="233"/>
        <end position="260"/>
    </location>
</feature>
<dbReference type="InterPro" id="IPR025714">
    <property type="entry name" value="Methyltranfer_dom"/>
</dbReference>
<dbReference type="InterPro" id="IPR029063">
    <property type="entry name" value="SAM-dependent_MTases_sf"/>
</dbReference>
<feature type="domain" description="Methyltransferase" evidence="2">
    <location>
        <begin position="72"/>
        <end position="190"/>
    </location>
</feature>
<dbReference type="Proteomes" id="UP000034778">
    <property type="component" value="Unassembled WGS sequence"/>
</dbReference>